<name>A0A8H3XI53_GIGMA</name>
<evidence type="ECO:0000313" key="3">
    <source>
        <dbReference type="EMBL" id="KAF0459871.1"/>
    </source>
</evidence>
<dbReference type="EMBL" id="WTPW01001053">
    <property type="protein sequence ID" value="KAF0459871.1"/>
    <property type="molecule type" value="Genomic_DNA"/>
</dbReference>
<dbReference type="OrthoDB" id="9514740at2759"/>
<evidence type="ECO:0000259" key="2">
    <source>
        <dbReference type="PROSITE" id="PS51059"/>
    </source>
</evidence>
<dbReference type="InterPro" id="IPR012317">
    <property type="entry name" value="Poly(ADP-ribose)pol_cat_dom"/>
</dbReference>
<evidence type="ECO:0000313" key="4">
    <source>
        <dbReference type="Proteomes" id="UP000439903"/>
    </source>
</evidence>
<dbReference type="InterPro" id="IPR051712">
    <property type="entry name" value="ARTD-AVP"/>
</dbReference>
<dbReference type="EC" id="2.4.2.-" evidence="1"/>
<feature type="domain" description="PARP catalytic" evidence="2">
    <location>
        <begin position="20"/>
        <end position="241"/>
    </location>
</feature>
<dbReference type="Pfam" id="PF00644">
    <property type="entry name" value="PARP"/>
    <property type="match status" value="1"/>
</dbReference>
<dbReference type="PANTHER" id="PTHR45740:SF2">
    <property type="entry name" value="POLY [ADP-RIBOSE] POLYMERASE"/>
    <property type="match status" value="1"/>
</dbReference>
<accession>A0A8H3XI53</accession>
<dbReference type="GO" id="GO:0005634">
    <property type="term" value="C:nucleus"/>
    <property type="evidence" value="ECO:0007669"/>
    <property type="project" value="TreeGrafter"/>
</dbReference>
<dbReference type="PANTHER" id="PTHR45740">
    <property type="entry name" value="POLY [ADP-RIBOSE] POLYMERASE"/>
    <property type="match status" value="1"/>
</dbReference>
<dbReference type="GO" id="GO:1990404">
    <property type="term" value="F:NAD+-protein mono-ADP-ribosyltransferase activity"/>
    <property type="evidence" value="ECO:0007669"/>
    <property type="project" value="TreeGrafter"/>
</dbReference>
<gene>
    <name evidence="3" type="ORF">F8M41_000688</name>
</gene>
<protein>
    <recommendedName>
        <fullName evidence="1">Poly [ADP-ribose] polymerase</fullName>
        <shortName evidence="1">PARP</shortName>
        <ecNumber evidence="1">2.4.2.-</ecNumber>
    </recommendedName>
</protein>
<proteinExistence type="predicted"/>
<keyword evidence="1" id="KW-0520">NAD</keyword>
<keyword evidence="4" id="KW-1185">Reference proteome</keyword>
<dbReference type="Gene3D" id="3.90.228.10">
    <property type="match status" value="1"/>
</dbReference>
<keyword evidence="1" id="KW-0808">Transferase</keyword>
<keyword evidence="1" id="KW-0328">Glycosyltransferase</keyword>
<dbReference type="AlphaFoldDB" id="A0A8H3XI53"/>
<dbReference type="Proteomes" id="UP000439903">
    <property type="component" value="Unassembled WGS sequence"/>
</dbReference>
<dbReference type="GO" id="GO:0003950">
    <property type="term" value="F:NAD+ poly-ADP-ribosyltransferase activity"/>
    <property type="evidence" value="ECO:0007669"/>
    <property type="project" value="UniProtKB-UniRule"/>
</dbReference>
<organism evidence="3 4">
    <name type="scientific">Gigaspora margarita</name>
    <dbReference type="NCBI Taxonomy" id="4874"/>
    <lineage>
        <taxon>Eukaryota</taxon>
        <taxon>Fungi</taxon>
        <taxon>Fungi incertae sedis</taxon>
        <taxon>Mucoromycota</taxon>
        <taxon>Glomeromycotina</taxon>
        <taxon>Glomeromycetes</taxon>
        <taxon>Diversisporales</taxon>
        <taxon>Gigasporaceae</taxon>
        <taxon>Gigaspora</taxon>
    </lineage>
</organism>
<comment type="caution">
    <text evidence="3">The sequence shown here is derived from an EMBL/GenBank/DDBJ whole genome shotgun (WGS) entry which is preliminary data.</text>
</comment>
<dbReference type="SUPFAM" id="SSF56399">
    <property type="entry name" value="ADP-ribosylation"/>
    <property type="match status" value="1"/>
</dbReference>
<evidence type="ECO:0000256" key="1">
    <source>
        <dbReference type="RuleBase" id="RU362114"/>
    </source>
</evidence>
<reference evidence="3 4" key="1">
    <citation type="journal article" date="2019" name="Environ. Microbiol.">
        <title>At the nexus of three kingdoms: the genome of the mycorrhizal fungus Gigaspora margarita provides insights into plant, endobacterial and fungal interactions.</title>
        <authorList>
            <person name="Venice F."/>
            <person name="Ghignone S."/>
            <person name="Salvioli di Fossalunga A."/>
            <person name="Amselem J."/>
            <person name="Novero M."/>
            <person name="Xianan X."/>
            <person name="Sedzielewska Toro K."/>
            <person name="Morin E."/>
            <person name="Lipzen A."/>
            <person name="Grigoriev I.V."/>
            <person name="Henrissat B."/>
            <person name="Martin F.M."/>
            <person name="Bonfante P."/>
        </authorList>
    </citation>
    <scope>NUCLEOTIDE SEQUENCE [LARGE SCALE GENOMIC DNA]</scope>
    <source>
        <strain evidence="3 4">BEG34</strain>
    </source>
</reference>
<dbReference type="PROSITE" id="PS51059">
    <property type="entry name" value="PARP_CATALYTIC"/>
    <property type="match status" value="1"/>
</dbReference>
<sequence length="273" mass="31229">MEKFIIQANRAKSILEVSNISTDSNFIRQEPFLYKLHEEDKDYKCVLELFLSSWKHSDKPVPMVVSIWKIYCGKDLISRYERYRKEVGNECRLFHGTKTTCPIGFESGELCIEGSCSICCIIKEGYKLKYAKAGLFGKGIYFSTTSSKCDNFNVNLLEKHNGINYKTMLMNSVALGKIYKPSENNFSLTNPPPGYDSVCGDPNTVKNLKDLKHDEIIVYNEDASIPQFLIVYQPRLNFKFEKVVIGSVLLVRIANAYKLKALTPIFRDIKELP</sequence>